<dbReference type="PANTHER" id="PTHR11943:SF1">
    <property type="entry name" value="GALACTOSE-1-PHOSPHATE URIDYLYLTRANSFERASE"/>
    <property type="match status" value="1"/>
</dbReference>
<dbReference type="NCBIfam" id="TIGR00209">
    <property type="entry name" value="galT_1"/>
    <property type="match status" value="2"/>
</dbReference>
<dbReference type="EC" id="2.7.7.12" evidence="12"/>
<organism evidence="15 16">
    <name type="scientific">Romanomermis culicivorax</name>
    <name type="common">Nematode worm</name>
    <dbReference type="NCBI Taxonomy" id="13658"/>
    <lineage>
        <taxon>Eukaryota</taxon>
        <taxon>Metazoa</taxon>
        <taxon>Ecdysozoa</taxon>
        <taxon>Nematoda</taxon>
        <taxon>Enoplea</taxon>
        <taxon>Dorylaimia</taxon>
        <taxon>Mermithida</taxon>
        <taxon>Mermithoidea</taxon>
        <taxon>Mermithidae</taxon>
        <taxon>Romanomermis</taxon>
    </lineage>
</organism>
<sequence length="342" mass="39744">MLSYASFNYPHRRFNPLKNEWLIVSPHRANRPWQGQCETPAQESIPPFDPTNPLCPTVKRSSGAVNPDYDRTFVFENDFPALLPHDRLQIGENNKAKISDSSPLFKTQSITGECRVMCFHKRSDLQLSTMSLDDVEAVIDCWQDQMRSLGSKYEWVQIFENKGAIMGCSNPHPHCQIWSGDYLPNEPLAKHENQLKYYISNKKPMLVDYLNQELERKERIVCENNHWLVVVPFWALEEKESLAKIMQQLLIKYDNMFKCSFPYSMAWQGAPTGRFLNENCDHWQLHAVYLPPLLRSASVKKFMAGFEMVCEPQRDITPEKAAAILRDLPNVHYKKTRTDNDD</sequence>
<dbReference type="AlphaFoldDB" id="A0A915KJX1"/>
<keyword evidence="15" id="KW-1185">Reference proteome</keyword>
<dbReference type="PANTHER" id="PTHR11943">
    <property type="entry name" value="GALACTOSE-1-PHOSPHATE URIDYLYLTRANSFERASE"/>
    <property type="match status" value="1"/>
</dbReference>
<protein>
    <recommendedName>
        <fullName evidence="12">Galactose-1-phosphate uridylyltransferase</fullName>
        <ecNumber evidence="12">2.7.7.12</ecNumber>
    </recommendedName>
</protein>
<dbReference type="CDD" id="cd00608">
    <property type="entry name" value="GalT"/>
    <property type="match status" value="1"/>
</dbReference>
<evidence type="ECO:0000313" key="16">
    <source>
        <dbReference type="WBParaSite" id="nRc.2.0.1.t38311-RA"/>
    </source>
</evidence>
<evidence type="ECO:0000256" key="7">
    <source>
        <dbReference type="ARBA" id="ARBA00022723"/>
    </source>
</evidence>
<dbReference type="GO" id="GO:0005737">
    <property type="term" value="C:cytoplasm"/>
    <property type="evidence" value="ECO:0007669"/>
    <property type="project" value="TreeGrafter"/>
</dbReference>
<feature type="domain" description="Galactose-1-phosphate uridyl transferase C-terminal" evidence="14">
    <location>
        <begin position="237"/>
        <end position="336"/>
    </location>
</feature>
<dbReference type="InterPro" id="IPR005850">
    <property type="entry name" value="GalP_Utransf_C"/>
</dbReference>
<proteinExistence type="inferred from homology"/>
<evidence type="ECO:0000256" key="2">
    <source>
        <dbReference type="ARBA" id="ARBA00001947"/>
    </source>
</evidence>
<evidence type="ECO:0000259" key="14">
    <source>
        <dbReference type="Pfam" id="PF02744"/>
    </source>
</evidence>
<evidence type="ECO:0000313" key="15">
    <source>
        <dbReference type="Proteomes" id="UP000887565"/>
    </source>
</evidence>
<dbReference type="GO" id="GO:0008270">
    <property type="term" value="F:zinc ion binding"/>
    <property type="evidence" value="ECO:0007669"/>
    <property type="project" value="InterPro"/>
</dbReference>
<comment type="similarity">
    <text evidence="4 12">Belongs to the galactose-1-phosphate uridylyltransferase type 1 family.</text>
</comment>
<feature type="domain" description="Galactose-1-phosphate uridyl transferase C-terminal" evidence="14">
    <location>
        <begin position="192"/>
        <end position="235"/>
    </location>
</feature>
<evidence type="ECO:0000256" key="11">
    <source>
        <dbReference type="PIRSR" id="PIRSR000808-1"/>
    </source>
</evidence>
<evidence type="ECO:0000256" key="1">
    <source>
        <dbReference type="ARBA" id="ARBA00001107"/>
    </source>
</evidence>
<comment type="pathway">
    <text evidence="3 12">Carbohydrate metabolism; galactose metabolism.</text>
</comment>
<dbReference type="PROSITE" id="PS00117">
    <property type="entry name" value="GAL_P_UDP_TRANSF_I"/>
    <property type="match status" value="1"/>
</dbReference>
<evidence type="ECO:0000256" key="6">
    <source>
        <dbReference type="ARBA" id="ARBA00022695"/>
    </source>
</evidence>
<feature type="domain" description="Galactose-1-phosphate uridyl transferase N-terminal" evidence="13">
    <location>
        <begin position="9"/>
        <end position="184"/>
    </location>
</feature>
<keyword evidence="6 12" id="KW-0548">Nucleotidyltransferase</keyword>
<evidence type="ECO:0000259" key="13">
    <source>
        <dbReference type="Pfam" id="PF01087"/>
    </source>
</evidence>
<evidence type="ECO:0000256" key="9">
    <source>
        <dbReference type="ARBA" id="ARBA00023144"/>
    </source>
</evidence>
<keyword evidence="5 12" id="KW-0808">Transferase</keyword>
<dbReference type="PIRSF" id="PIRSF000808">
    <property type="entry name" value="GalT"/>
    <property type="match status" value="1"/>
</dbReference>
<dbReference type="Pfam" id="PF02744">
    <property type="entry name" value="GalP_UDP_tr_C"/>
    <property type="match status" value="2"/>
</dbReference>
<evidence type="ECO:0000256" key="8">
    <source>
        <dbReference type="ARBA" id="ARBA00022833"/>
    </source>
</evidence>
<dbReference type="InterPro" id="IPR005849">
    <property type="entry name" value="GalP_Utransf_N"/>
</dbReference>
<dbReference type="InterPro" id="IPR019779">
    <property type="entry name" value="GalP_UDPtransf1_His-AS"/>
</dbReference>
<keyword evidence="8" id="KW-0862">Zinc</keyword>
<dbReference type="FunFam" id="3.30.428.10:FF:000002">
    <property type="entry name" value="Galactose-1-phosphate uridylyltransferase"/>
    <property type="match status" value="1"/>
</dbReference>
<evidence type="ECO:0000256" key="10">
    <source>
        <dbReference type="ARBA" id="ARBA00023277"/>
    </source>
</evidence>
<keyword evidence="7 12" id="KW-0479">Metal-binding</keyword>
<dbReference type="InterPro" id="IPR001937">
    <property type="entry name" value="GalP_UDPtransf1"/>
</dbReference>
<comment type="catalytic activity">
    <reaction evidence="1 12">
        <text>alpha-D-galactose 1-phosphate + UDP-alpha-D-glucose = alpha-D-glucose 1-phosphate + UDP-alpha-D-galactose</text>
        <dbReference type="Rhea" id="RHEA:13989"/>
        <dbReference type="ChEBI" id="CHEBI:58336"/>
        <dbReference type="ChEBI" id="CHEBI:58601"/>
        <dbReference type="ChEBI" id="CHEBI:58885"/>
        <dbReference type="ChEBI" id="CHEBI:66914"/>
        <dbReference type="EC" id="2.7.7.12"/>
    </reaction>
</comment>
<dbReference type="Gene3D" id="3.30.428.10">
    <property type="entry name" value="HIT-like"/>
    <property type="match status" value="3"/>
</dbReference>
<dbReference type="GO" id="GO:0008108">
    <property type="term" value="F:UDP-glucose:hexose-1-phosphate uridylyltransferase activity"/>
    <property type="evidence" value="ECO:0007669"/>
    <property type="project" value="UniProtKB-EC"/>
</dbReference>
<dbReference type="WBParaSite" id="nRc.2.0.1.t38311-RA">
    <property type="protein sequence ID" value="nRc.2.0.1.t38311-RA"/>
    <property type="gene ID" value="nRc.2.0.1.g38311"/>
</dbReference>
<dbReference type="Pfam" id="PF01087">
    <property type="entry name" value="GalP_UDP_transf"/>
    <property type="match status" value="1"/>
</dbReference>
<keyword evidence="10 12" id="KW-0119">Carbohydrate metabolism</keyword>
<feature type="active site" description="Tele-UMP-histidine intermediate" evidence="11">
    <location>
        <position position="174"/>
    </location>
</feature>
<dbReference type="GO" id="GO:0033499">
    <property type="term" value="P:galactose catabolic process via UDP-galactose, Leloir pathway"/>
    <property type="evidence" value="ECO:0007669"/>
    <property type="project" value="TreeGrafter"/>
</dbReference>
<evidence type="ECO:0000256" key="12">
    <source>
        <dbReference type="RuleBase" id="RU000506"/>
    </source>
</evidence>
<dbReference type="OMA" id="CFENRGA"/>
<comment type="cofactor">
    <cofactor evidence="2">
        <name>Zn(2+)</name>
        <dbReference type="ChEBI" id="CHEBI:29105"/>
    </cofactor>
</comment>
<dbReference type="SUPFAM" id="SSF54197">
    <property type="entry name" value="HIT-like"/>
    <property type="match status" value="2"/>
</dbReference>
<evidence type="ECO:0000256" key="3">
    <source>
        <dbReference type="ARBA" id="ARBA00004947"/>
    </source>
</evidence>
<accession>A0A915KJX1</accession>
<name>A0A915KJX1_ROMCU</name>
<evidence type="ECO:0000256" key="4">
    <source>
        <dbReference type="ARBA" id="ARBA00010951"/>
    </source>
</evidence>
<evidence type="ECO:0000256" key="5">
    <source>
        <dbReference type="ARBA" id="ARBA00022679"/>
    </source>
</evidence>
<reference evidence="16" key="1">
    <citation type="submission" date="2022-11" db="UniProtKB">
        <authorList>
            <consortium name="WormBaseParasite"/>
        </authorList>
    </citation>
    <scope>IDENTIFICATION</scope>
</reference>
<keyword evidence="9 12" id="KW-0299">Galactose metabolism</keyword>
<dbReference type="Proteomes" id="UP000887565">
    <property type="component" value="Unplaced"/>
</dbReference>
<dbReference type="InterPro" id="IPR036265">
    <property type="entry name" value="HIT-like_sf"/>
</dbReference>